<organism evidence="1 2">
    <name type="scientific">Citricoccus parietis</name>
    <dbReference type="NCBI Taxonomy" id="592307"/>
    <lineage>
        <taxon>Bacteria</taxon>
        <taxon>Bacillati</taxon>
        <taxon>Actinomycetota</taxon>
        <taxon>Actinomycetes</taxon>
        <taxon>Micrococcales</taxon>
        <taxon>Micrococcaceae</taxon>
        <taxon>Citricoccus</taxon>
    </lineage>
</organism>
<accession>A0ABV5G195</accession>
<dbReference type="InterPro" id="IPR000835">
    <property type="entry name" value="HTH_MarR-typ"/>
</dbReference>
<dbReference type="InterPro" id="IPR039422">
    <property type="entry name" value="MarR/SlyA-like"/>
</dbReference>
<name>A0ABV5G195_9MICC</name>
<dbReference type="PANTHER" id="PTHR33164:SF99">
    <property type="entry name" value="MARR FAMILY REGULATORY PROTEIN"/>
    <property type="match status" value="1"/>
</dbReference>
<dbReference type="EMBL" id="JBHMFI010000001">
    <property type="protein sequence ID" value="MFB9072711.1"/>
    <property type="molecule type" value="Genomic_DNA"/>
</dbReference>
<sequence>MTAAHRFGAEAWGELTNAEYGVLCALTKDPRGVRITDLGQDVLLTQTGLTRLAAHLVNKGLVERVPDPDDGRAILLVLTDQGRYIQRRIAVIHTREITDTMTEHLCVEELLQLRDLCTKLIQQCPPTRP</sequence>
<dbReference type="PANTHER" id="PTHR33164">
    <property type="entry name" value="TRANSCRIPTIONAL REGULATOR, MARR FAMILY"/>
    <property type="match status" value="1"/>
</dbReference>
<proteinExistence type="predicted"/>
<dbReference type="SUPFAM" id="SSF46785">
    <property type="entry name" value="Winged helix' DNA-binding domain"/>
    <property type="match status" value="1"/>
</dbReference>
<dbReference type="Gene3D" id="1.10.10.10">
    <property type="entry name" value="Winged helix-like DNA-binding domain superfamily/Winged helix DNA-binding domain"/>
    <property type="match status" value="1"/>
</dbReference>
<dbReference type="InterPro" id="IPR036388">
    <property type="entry name" value="WH-like_DNA-bd_sf"/>
</dbReference>
<dbReference type="PROSITE" id="PS50995">
    <property type="entry name" value="HTH_MARR_2"/>
    <property type="match status" value="1"/>
</dbReference>
<dbReference type="InterPro" id="IPR036390">
    <property type="entry name" value="WH_DNA-bd_sf"/>
</dbReference>
<evidence type="ECO:0000313" key="1">
    <source>
        <dbReference type="EMBL" id="MFB9072711.1"/>
    </source>
</evidence>
<dbReference type="Proteomes" id="UP001589575">
    <property type="component" value="Unassembled WGS sequence"/>
</dbReference>
<protein>
    <submittedName>
        <fullName evidence="1">MarR family winged helix-turn-helix transcriptional regulator</fullName>
    </submittedName>
</protein>
<comment type="caution">
    <text evidence="1">The sequence shown here is derived from an EMBL/GenBank/DDBJ whole genome shotgun (WGS) entry which is preliminary data.</text>
</comment>
<dbReference type="SMART" id="SM00347">
    <property type="entry name" value="HTH_MARR"/>
    <property type="match status" value="1"/>
</dbReference>
<dbReference type="PRINTS" id="PR00598">
    <property type="entry name" value="HTHMARR"/>
</dbReference>
<keyword evidence="2" id="KW-1185">Reference proteome</keyword>
<dbReference type="Pfam" id="PF12802">
    <property type="entry name" value="MarR_2"/>
    <property type="match status" value="1"/>
</dbReference>
<gene>
    <name evidence="1" type="ORF">ACFFX0_16505</name>
</gene>
<evidence type="ECO:0000313" key="2">
    <source>
        <dbReference type="Proteomes" id="UP001589575"/>
    </source>
</evidence>
<reference evidence="1 2" key="1">
    <citation type="submission" date="2024-09" db="EMBL/GenBank/DDBJ databases">
        <authorList>
            <person name="Sun Q."/>
            <person name="Mori K."/>
        </authorList>
    </citation>
    <scope>NUCLEOTIDE SEQUENCE [LARGE SCALE GENOMIC DNA]</scope>
    <source>
        <strain evidence="1 2">CCM 7609</strain>
    </source>
</reference>